<organism evidence="1 2">
    <name type="scientific">Streptomyces longispororuber</name>
    <dbReference type="NCBI Taxonomy" id="68230"/>
    <lineage>
        <taxon>Bacteria</taxon>
        <taxon>Bacillati</taxon>
        <taxon>Actinomycetota</taxon>
        <taxon>Actinomycetes</taxon>
        <taxon>Kitasatosporales</taxon>
        <taxon>Streptomycetaceae</taxon>
        <taxon>Streptomyces</taxon>
    </lineage>
</organism>
<reference evidence="1" key="2">
    <citation type="submission" date="2020-09" db="EMBL/GenBank/DDBJ databases">
        <authorList>
            <person name="Sun Q."/>
            <person name="Ohkuma M."/>
        </authorList>
    </citation>
    <scope>NUCLEOTIDE SEQUENCE</scope>
    <source>
        <strain evidence="1">JCM 4784</strain>
    </source>
</reference>
<keyword evidence="2" id="KW-1185">Reference proteome</keyword>
<accession>A0A918ZYV2</accession>
<dbReference type="RefSeq" id="WP_190138580.1">
    <property type="nucleotide sequence ID" value="NZ_BNBT01000102.1"/>
</dbReference>
<reference evidence="1" key="1">
    <citation type="journal article" date="2014" name="Int. J. Syst. Evol. Microbiol.">
        <title>Complete genome sequence of Corynebacterium casei LMG S-19264T (=DSM 44701T), isolated from a smear-ripened cheese.</title>
        <authorList>
            <consortium name="US DOE Joint Genome Institute (JGI-PGF)"/>
            <person name="Walter F."/>
            <person name="Albersmeier A."/>
            <person name="Kalinowski J."/>
            <person name="Ruckert C."/>
        </authorList>
    </citation>
    <scope>NUCLEOTIDE SEQUENCE</scope>
    <source>
        <strain evidence="1">JCM 4784</strain>
    </source>
</reference>
<proteinExistence type="predicted"/>
<comment type="caution">
    <text evidence="1">The sequence shown here is derived from an EMBL/GenBank/DDBJ whole genome shotgun (WGS) entry which is preliminary data.</text>
</comment>
<name>A0A918ZYV2_9ACTN</name>
<evidence type="ECO:0000313" key="1">
    <source>
        <dbReference type="EMBL" id="GHE78383.1"/>
    </source>
</evidence>
<evidence type="ECO:0000313" key="2">
    <source>
        <dbReference type="Proteomes" id="UP000608024"/>
    </source>
</evidence>
<sequence length="441" mass="46717">MRDEAVRAAFVWPARAAPGFPAGCPDAGDVLGRIAESAEEAGDEVALAVVTSALRATVEDSRDHEAGLRKVRNSLALVADGTDSGRWTASYYGKDLVLTSTDVAEPPPMRFGTGVRHGWAWDRVRLDGGVAQRRAALLSACYEVSMAARLRRDRPDVPEARSGAVLDRVPRLLSPARAASLLAGVLVRPLGGADDAAGSAPGEDPRLPGVPSADGWAATVAGGAATDHYAVTDVHDIEWGTARRADGERLTEGNARQLLPLAEAWSAGSIGTTSVLEEAYRIRLARESELVEHLRTLSDAVRPVGRLHATLGDGLSGLVPDPATLRKAVGAANRRTEGRMHSGAGAARLTSMDVARARERAHFSLHVTKTLKGTGVPQAATHVFGEPLGAEEAAYALDFLAGLARAGAGQAGHHHVLHARRWRDWWLEHLPPAAHRAFARL</sequence>
<gene>
    <name evidence="1" type="ORF">GCM10018785_53180</name>
</gene>
<dbReference type="AlphaFoldDB" id="A0A918ZYV2"/>
<dbReference type="EMBL" id="BNBT01000102">
    <property type="protein sequence ID" value="GHE78383.1"/>
    <property type="molecule type" value="Genomic_DNA"/>
</dbReference>
<dbReference type="Proteomes" id="UP000608024">
    <property type="component" value="Unassembled WGS sequence"/>
</dbReference>
<protein>
    <submittedName>
        <fullName evidence="1">Uncharacterized protein</fullName>
    </submittedName>
</protein>